<organism evidence="2 3">
    <name type="scientific">Paralysiella testudinis</name>
    <dbReference type="NCBI Taxonomy" id="2809020"/>
    <lineage>
        <taxon>Bacteria</taxon>
        <taxon>Pseudomonadati</taxon>
        <taxon>Pseudomonadota</taxon>
        <taxon>Betaproteobacteria</taxon>
        <taxon>Neisseriales</taxon>
        <taxon>Neisseriaceae</taxon>
        <taxon>Paralysiella</taxon>
    </lineage>
</organism>
<feature type="transmembrane region" description="Helical" evidence="1">
    <location>
        <begin position="47"/>
        <end position="74"/>
    </location>
</feature>
<dbReference type="EMBL" id="CP069798">
    <property type="protein sequence ID" value="QRQ83273.1"/>
    <property type="molecule type" value="Genomic_DNA"/>
</dbReference>
<evidence type="ECO:0000313" key="3">
    <source>
        <dbReference type="Proteomes" id="UP000653156"/>
    </source>
</evidence>
<dbReference type="AlphaFoldDB" id="A0A892ZKX9"/>
<reference evidence="2" key="1">
    <citation type="submission" date="2021-02" db="EMBL/GenBank/DDBJ databases">
        <title>Neisseriaceae sp. 26B isolated from the cloaca of a Common Toad-headed Turtle (Mesoclemmys nasuta).</title>
        <authorList>
            <person name="Spergser J."/>
            <person name="Busse H.-J."/>
        </authorList>
    </citation>
    <scope>NUCLEOTIDE SEQUENCE</scope>
    <source>
        <strain evidence="2">26B</strain>
    </source>
</reference>
<dbReference type="Proteomes" id="UP000653156">
    <property type="component" value="Chromosome"/>
</dbReference>
<gene>
    <name evidence="2" type="ORF">JQU52_04690</name>
</gene>
<sequence length="79" mass="8489">MGNQAPVLSLGEWIITLIVLAIPLVNLVMLFVWGFSSKTNPNKANFCKAYLVIMAVFFVLYILLAVVLGLGGAFSGGDQ</sequence>
<keyword evidence="1" id="KW-1133">Transmembrane helix</keyword>
<accession>A0A892ZKX9</accession>
<proteinExistence type="predicted"/>
<evidence type="ECO:0000256" key="1">
    <source>
        <dbReference type="SAM" id="Phobius"/>
    </source>
</evidence>
<keyword evidence="3" id="KW-1185">Reference proteome</keyword>
<evidence type="ECO:0000313" key="2">
    <source>
        <dbReference type="EMBL" id="QRQ83273.1"/>
    </source>
</evidence>
<name>A0A892ZKX9_9NEIS</name>
<keyword evidence="1" id="KW-0472">Membrane</keyword>
<dbReference type="KEGG" id="ptes:JQU52_04690"/>
<protein>
    <submittedName>
        <fullName evidence="2">Uncharacterized protein</fullName>
    </submittedName>
</protein>
<feature type="transmembrane region" description="Helical" evidence="1">
    <location>
        <begin position="13"/>
        <end position="35"/>
    </location>
</feature>
<keyword evidence="1" id="KW-0812">Transmembrane</keyword>